<evidence type="ECO:0000313" key="1">
    <source>
        <dbReference type="EMBL" id="AXC15002.1"/>
    </source>
</evidence>
<organism evidence="1 2">
    <name type="scientific">Acidisarcina polymorpha</name>
    <dbReference type="NCBI Taxonomy" id="2211140"/>
    <lineage>
        <taxon>Bacteria</taxon>
        <taxon>Pseudomonadati</taxon>
        <taxon>Acidobacteriota</taxon>
        <taxon>Terriglobia</taxon>
        <taxon>Terriglobales</taxon>
        <taxon>Acidobacteriaceae</taxon>
        <taxon>Acidisarcina</taxon>
    </lineage>
</organism>
<dbReference type="KEGG" id="abas:ACPOL_5756"/>
<protein>
    <submittedName>
        <fullName evidence="1">Uncharacterized protein</fullName>
    </submittedName>
</protein>
<name>A0A2Z5G6X9_9BACT</name>
<dbReference type="AlphaFoldDB" id="A0A2Z5G6X9"/>
<dbReference type="Proteomes" id="UP000253606">
    <property type="component" value="Chromosome"/>
</dbReference>
<evidence type="ECO:0000313" key="2">
    <source>
        <dbReference type="Proteomes" id="UP000253606"/>
    </source>
</evidence>
<dbReference type="EMBL" id="CP030840">
    <property type="protein sequence ID" value="AXC15002.1"/>
    <property type="molecule type" value="Genomic_DNA"/>
</dbReference>
<gene>
    <name evidence="1" type="ORF">ACPOL_5756</name>
</gene>
<accession>A0A2Z5G6X9</accession>
<sequence>MCNSNPEERSNGIGFFSAGTKEKRPAIREILNRRPLVAFHGCLVSL</sequence>
<keyword evidence="2" id="KW-1185">Reference proteome</keyword>
<proteinExistence type="predicted"/>
<reference evidence="1 2" key="1">
    <citation type="journal article" date="2018" name="Front. Microbiol.">
        <title>Hydrolytic Capabilities as a Key to Environmental Success: Chitinolytic and Cellulolytic Acidobacteria From Acidic Sub-arctic Soils and Boreal Peatlands.</title>
        <authorList>
            <person name="Belova S.E."/>
            <person name="Ravin N.V."/>
            <person name="Pankratov T.A."/>
            <person name="Rakitin A.L."/>
            <person name="Ivanova A.A."/>
            <person name="Beletsky A.V."/>
            <person name="Mardanov A.V."/>
            <person name="Sinninghe Damste J.S."/>
            <person name="Dedysh S.N."/>
        </authorList>
    </citation>
    <scope>NUCLEOTIDE SEQUENCE [LARGE SCALE GENOMIC DNA]</scope>
    <source>
        <strain evidence="1 2">SBC82</strain>
    </source>
</reference>